<evidence type="ECO:0000313" key="4">
    <source>
        <dbReference type="Proteomes" id="UP000198790"/>
    </source>
</evidence>
<name>A0A1I0XCW4_9BACT</name>
<dbReference type="OrthoDB" id="9809780at2"/>
<proteinExistence type="predicted"/>
<accession>A0A1I0XCW4</accession>
<dbReference type="InterPro" id="IPR029030">
    <property type="entry name" value="Caspase-like_dom_sf"/>
</dbReference>
<dbReference type="RefSeq" id="WP_092895038.1">
    <property type="nucleotide sequence ID" value="NZ_FOKK01000003.1"/>
</dbReference>
<dbReference type="STRING" id="237018.SAMN04489723_103100"/>
<dbReference type="NCBIfam" id="NF033707">
    <property type="entry name" value="T9SS_sortase"/>
    <property type="match status" value="1"/>
</dbReference>
<dbReference type="Gene3D" id="3.40.50.1460">
    <property type="match status" value="1"/>
</dbReference>
<dbReference type="GO" id="GO:0006508">
    <property type="term" value="P:proteolysis"/>
    <property type="evidence" value="ECO:0007669"/>
    <property type="project" value="InterPro"/>
</dbReference>
<evidence type="ECO:0000256" key="1">
    <source>
        <dbReference type="ARBA" id="ARBA00022729"/>
    </source>
</evidence>
<protein>
    <submittedName>
        <fullName evidence="3">Peptidase family C25</fullName>
    </submittedName>
</protein>
<reference evidence="3 4" key="1">
    <citation type="submission" date="2016-10" db="EMBL/GenBank/DDBJ databases">
        <authorList>
            <person name="de Groot N.N."/>
        </authorList>
    </citation>
    <scope>NUCLEOTIDE SEQUENCE [LARGE SCALE GENOMIC DNA]</scope>
    <source>
        <strain evidence="3 4">DSM 23399</strain>
    </source>
</reference>
<dbReference type="InterPro" id="IPR029031">
    <property type="entry name" value="Gingipain_N_sf"/>
</dbReference>
<sequence length="1084" mass="119905">MTSPCQKLLVYLFVSFLLIGSASGQNSFFKFKITKEGIYKISASQAQKLGANSLSEIAVYGYPGMLPQLLVSENLNLQEIPALEKDGNLYFYLSSPNSYHYTENAIEYHPNQFSDSISFLIGTSENAKRISTISAHSGPSIPAVLYQWNWLKEDVNNMLNSGRAWYSRAVAPGVTRGYPLPLSTESTDKWKVSAKLMGASNSESKINLAVDDMTISESLIGGIPTSTYGIKGQEIRVSEEFSPLGNKVERLRISFQASDPNASGYFEYIGIGVPQSSKSLHEGIFSMDQTSSISIALLAGLSAWEISDFYQPQALDLSKGSNVTGKKFIVFDEAKTPEIAEIEKANLSLRIQSPWPALLIITPRLLSNSSEKLALHKIGMGIYSEVAYLDEIYDAFGYGNSDLNAIRNFLAWHYHQGGKLKNVLILGKGTFDYKGILGGRPNLVPIYTSRNSLNPLTTFSSDDYFSLLEFGQGEWEESRDGDELNQIGVGRLPVINPQEAKIVVDKIINYESNPKAGDWKQTVTFLADDGDNNIHLRDSETHAKFLSDNHKEFKQEKLYLDRFEQEKIGERQSSPQGKAALEETLESGTLLLNYIGHGNETTLTAEEVFMVSDIANWADQDQLALWMTATCEFGRHDSPFVRSAAEELLTAPNKGAIGLLSTGRPVFSSVNFSLNEAFIEEVFRLEEGTPQDLGSIFRNTKNRSQNGALNRNFSLLADPSMKLARPEFNISFTSFRDPENENSVDTLSALQEVEFEAQVINPSTGGVASNYNGSYRIEVRDKPVKSKTLGNESSPVEFAEEKILLFKGTGTIAAGLIKGRLKIPKNIDLELGEGKIRILGISEDQAWEAFGFKTSVIGGSASKPSLDTEGPEIKAIFGERDVAPFTFSSTSIAMEALFSDISGINISGFLPSENLTVQINQNDIVVLNEFFISVDNTFTSGKVNFKLTGLKEGKNLVTIKAWDILGNQSVFKQEIIVEGSDRLRILNHKTYPNPAHIESHFELEHNQPGENLILTLVVYQTDGKILFTESERLVKADAHIRDLSWFFLQNQTKYPAKGTYIYKLTLQSEGNNSVASVSGQIVIQ</sequence>
<organism evidence="3 4">
    <name type="scientific">Algoriphagus aquimarinus</name>
    <dbReference type="NCBI Taxonomy" id="237018"/>
    <lineage>
        <taxon>Bacteria</taxon>
        <taxon>Pseudomonadati</taxon>
        <taxon>Bacteroidota</taxon>
        <taxon>Cytophagia</taxon>
        <taxon>Cytophagales</taxon>
        <taxon>Cyclobacteriaceae</taxon>
        <taxon>Algoriphagus</taxon>
    </lineage>
</organism>
<keyword evidence="1" id="KW-0732">Signal</keyword>
<dbReference type="InterPro" id="IPR001769">
    <property type="entry name" value="Gingipain"/>
</dbReference>
<dbReference type="AlphaFoldDB" id="A0A1I0XCW4"/>
<evidence type="ECO:0000313" key="3">
    <source>
        <dbReference type="EMBL" id="SFA98537.1"/>
    </source>
</evidence>
<dbReference type="Gene3D" id="3.40.50.10390">
    <property type="entry name" value="Gingipain r, domain 1"/>
    <property type="match status" value="1"/>
</dbReference>
<dbReference type="GO" id="GO:0008234">
    <property type="term" value="F:cysteine-type peptidase activity"/>
    <property type="evidence" value="ECO:0007669"/>
    <property type="project" value="InterPro"/>
</dbReference>
<dbReference type="Pfam" id="PF01364">
    <property type="entry name" value="Peptidase_C25"/>
    <property type="match status" value="1"/>
</dbReference>
<dbReference type="EMBL" id="FOKK01000003">
    <property type="protein sequence ID" value="SFA98537.1"/>
    <property type="molecule type" value="Genomic_DNA"/>
</dbReference>
<dbReference type="SUPFAM" id="SSF52129">
    <property type="entry name" value="Caspase-like"/>
    <property type="match status" value="1"/>
</dbReference>
<keyword evidence="4" id="KW-1185">Reference proteome</keyword>
<dbReference type="CDD" id="cd02258">
    <property type="entry name" value="Peptidase_C25_N"/>
    <property type="match status" value="1"/>
</dbReference>
<dbReference type="Proteomes" id="UP000198790">
    <property type="component" value="Unassembled WGS sequence"/>
</dbReference>
<evidence type="ECO:0000259" key="2">
    <source>
        <dbReference type="Pfam" id="PF01364"/>
    </source>
</evidence>
<feature type="domain" description="Gingipain" evidence="2">
    <location>
        <begin position="359"/>
        <end position="723"/>
    </location>
</feature>
<gene>
    <name evidence="3" type="ORF">SAMN04489723_103100</name>
</gene>